<reference evidence="1 2" key="1">
    <citation type="submission" date="2021-06" db="EMBL/GenBank/DDBJ databases">
        <authorList>
            <person name="Palmer J.M."/>
        </authorList>
    </citation>
    <scope>NUCLEOTIDE SEQUENCE [LARGE SCALE GENOMIC DNA]</scope>
    <source>
        <strain evidence="1 2">XC_2019</strain>
        <tissue evidence="1">Muscle</tissue>
    </source>
</reference>
<feature type="non-terminal residue" evidence="1">
    <location>
        <position position="1"/>
    </location>
</feature>
<name>A0ABV0RRB6_9TELE</name>
<gene>
    <name evidence="1" type="primary">EXOC6B</name>
    <name evidence="1" type="ORF">XENOCAPTIV_007951</name>
</gene>
<evidence type="ECO:0000313" key="1">
    <source>
        <dbReference type="EMBL" id="MEQ2210068.1"/>
    </source>
</evidence>
<comment type="caution">
    <text evidence="1">The sequence shown here is derived from an EMBL/GenBank/DDBJ whole genome shotgun (WGS) entry which is preliminary data.</text>
</comment>
<organism evidence="1 2">
    <name type="scientific">Xenoophorus captivus</name>
    <dbReference type="NCBI Taxonomy" id="1517983"/>
    <lineage>
        <taxon>Eukaryota</taxon>
        <taxon>Metazoa</taxon>
        <taxon>Chordata</taxon>
        <taxon>Craniata</taxon>
        <taxon>Vertebrata</taxon>
        <taxon>Euteleostomi</taxon>
        <taxon>Actinopterygii</taxon>
        <taxon>Neopterygii</taxon>
        <taxon>Teleostei</taxon>
        <taxon>Neoteleostei</taxon>
        <taxon>Acanthomorphata</taxon>
        <taxon>Ovalentaria</taxon>
        <taxon>Atherinomorphae</taxon>
        <taxon>Cyprinodontiformes</taxon>
        <taxon>Goodeidae</taxon>
        <taxon>Xenoophorus</taxon>
    </lineage>
</organism>
<keyword evidence="2" id="KW-1185">Reference proteome</keyword>
<dbReference type="EMBL" id="JAHRIN010052333">
    <property type="protein sequence ID" value="MEQ2210068.1"/>
    <property type="molecule type" value="Genomic_DNA"/>
</dbReference>
<accession>A0ABV0RRB6</accession>
<protein>
    <submittedName>
        <fullName evidence="1">Exocyst complex component 6B</fullName>
    </submittedName>
</protein>
<proteinExistence type="predicted"/>
<evidence type="ECO:0000313" key="2">
    <source>
        <dbReference type="Proteomes" id="UP001434883"/>
    </source>
</evidence>
<sequence length="52" mass="5688">GRAQPDLLCAGDAVILYIIMADNETLECVTEHERILQEIESTDTACVGPTLR</sequence>
<dbReference type="Proteomes" id="UP001434883">
    <property type="component" value="Unassembled WGS sequence"/>
</dbReference>